<protein>
    <submittedName>
        <fullName evidence="3">Transposase</fullName>
    </submittedName>
</protein>
<evidence type="ECO:0000313" key="4">
    <source>
        <dbReference type="Proteomes" id="UP000671879"/>
    </source>
</evidence>
<gene>
    <name evidence="3" type="ORF">KAR29_06390</name>
</gene>
<keyword evidence="4" id="KW-1185">Reference proteome</keyword>
<feature type="compositionally biased region" description="Basic and acidic residues" evidence="1">
    <location>
        <begin position="129"/>
        <end position="141"/>
    </location>
</feature>
<evidence type="ECO:0000259" key="2">
    <source>
        <dbReference type="Pfam" id="PF13683"/>
    </source>
</evidence>
<dbReference type="EMBL" id="CP072943">
    <property type="protein sequence ID" value="QTX33489.1"/>
    <property type="molecule type" value="Genomic_DNA"/>
</dbReference>
<dbReference type="Proteomes" id="UP000671879">
    <property type="component" value="Chromosome"/>
</dbReference>
<name>A0A9Q7EXA4_9BACT</name>
<feature type="region of interest" description="Disordered" evidence="1">
    <location>
        <begin position="103"/>
        <end position="141"/>
    </location>
</feature>
<dbReference type="RefSeq" id="WP_407649556.1">
    <property type="nucleotide sequence ID" value="NZ_CP072943.1"/>
</dbReference>
<evidence type="ECO:0000256" key="1">
    <source>
        <dbReference type="SAM" id="MobiDB-lite"/>
    </source>
</evidence>
<dbReference type="Pfam" id="PF13683">
    <property type="entry name" value="rve_3"/>
    <property type="match status" value="1"/>
</dbReference>
<dbReference type="GO" id="GO:0015074">
    <property type="term" value="P:DNA integration"/>
    <property type="evidence" value="ECO:0007669"/>
    <property type="project" value="InterPro"/>
</dbReference>
<accession>A0A9Q7EXA4</accession>
<evidence type="ECO:0000313" key="3">
    <source>
        <dbReference type="EMBL" id="QTX33489.1"/>
    </source>
</evidence>
<reference evidence="4" key="1">
    <citation type="submission" date="2021-04" db="EMBL/GenBank/DDBJ databases">
        <title>A novel Synergistetes isolate from a pyrite-forming mixed culture.</title>
        <authorList>
            <person name="Bunk B."/>
            <person name="Sproer C."/>
            <person name="Spring S."/>
            <person name="Pester M."/>
        </authorList>
    </citation>
    <scope>NUCLEOTIDE SEQUENCE [LARGE SCALE GENOMIC DNA]</scope>
    <source>
        <strain evidence="4">J.5.4.2-T.3.5.2</strain>
    </source>
</reference>
<dbReference type="SUPFAM" id="SSF53098">
    <property type="entry name" value="Ribonuclease H-like"/>
    <property type="match status" value="1"/>
</dbReference>
<dbReference type="Gene3D" id="3.30.420.10">
    <property type="entry name" value="Ribonuclease H-like superfamily/Ribonuclease H"/>
    <property type="match status" value="1"/>
</dbReference>
<dbReference type="InterPro" id="IPR036397">
    <property type="entry name" value="RNaseH_sf"/>
</dbReference>
<feature type="domain" description="Integrase catalytic" evidence="2">
    <location>
        <begin position="14"/>
        <end position="80"/>
    </location>
</feature>
<dbReference type="GO" id="GO:0003676">
    <property type="term" value="F:nucleic acid binding"/>
    <property type="evidence" value="ECO:0007669"/>
    <property type="project" value="InterPro"/>
</dbReference>
<proteinExistence type="predicted"/>
<dbReference type="KEGG" id="aram:KAR29_06390"/>
<dbReference type="InterPro" id="IPR001584">
    <property type="entry name" value="Integrase_cat-core"/>
</dbReference>
<dbReference type="InterPro" id="IPR012337">
    <property type="entry name" value="RNaseH-like_sf"/>
</dbReference>
<dbReference type="AlphaFoldDB" id="A0A9Q7EXA4"/>
<organism evidence="3 4">
    <name type="scientific">Aminithiophilus ramosus</name>
    <dbReference type="NCBI Taxonomy" id="3029084"/>
    <lineage>
        <taxon>Bacteria</taxon>
        <taxon>Thermotogati</taxon>
        <taxon>Synergistota</taxon>
        <taxon>Synergistia</taxon>
        <taxon>Synergistales</taxon>
        <taxon>Aminithiophilaceae</taxon>
        <taxon>Aminithiophilus</taxon>
    </lineage>
</organism>
<sequence length="141" mass="16355">MKGSTFQARLAALGILPSRSRPRVSNDNAYSESLFRTYKYRPAFPSQGFAGLEEAREWTAAFVRWYNEKHRHSAIGFVTPDARHRGDDVEILKKRKLRYEKARSAHPERWRGKTRRREPIGPVFLNPDRSGKEEKAEKDPG</sequence>